<dbReference type="PANTHER" id="PTHR43531">
    <property type="entry name" value="PROTEIN ICFG"/>
    <property type="match status" value="1"/>
</dbReference>
<proteinExistence type="inferred from homology"/>
<keyword evidence="4" id="KW-0472">Membrane</keyword>
<evidence type="ECO:0000313" key="7">
    <source>
        <dbReference type="Proteomes" id="UP000694308"/>
    </source>
</evidence>
<dbReference type="PROSITE" id="PS50111">
    <property type="entry name" value="CHEMOTAXIS_TRANSDUC_2"/>
    <property type="match status" value="1"/>
</dbReference>
<reference evidence="6" key="1">
    <citation type="submission" date="2020-12" db="EMBL/GenBank/DDBJ databases">
        <title>Clostridium thailandense sp. nov., a novel acetogenic bacterium isolated from peat land soil in Thailand.</title>
        <authorList>
            <person name="Chaikitkaew S."/>
            <person name="Birkeland N.K."/>
        </authorList>
    </citation>
    <scope>NUCLEOTIDE SEQUENCE</scope>
    <source>
        <strain evidence="6">PL3</strain>
    </source>
</reference>
<keyword evidence="4" id="KW-1133">Transmembrane helix</keyword>
<dbReference type="Pfam" id="PF13188">
    <property type="entry name" value="PAS_8"/>
    <property type="match status" value="1"/>
</dbReference>
<protein>
    <submittedName>
        <fullName evidence="6">Chemotaxis protein</fullName>
    </submittedName>
</protein>
<keyword evidence="3" id="KW-0807">Transducer</keyword>
<name>A0A949WPP8_9CLOT</name>
<dbReference type="Pfam" id="PF18947">
    <property type="entry name" value="HAMP_2"/>
    <property type="match status" value="1"/>
</dbReference>
<dbReference type="EMBL" id="JAEEGC010000007">
    <property type="protein sequence ID" value="MBV7271580.1"/>
    <property type="molecule type" value="Genomic_DNA"/>
</dbReference>
<gene>
    <name evidence="6" type="ORF">I6U48_01465</name>
</gene>
<dbReference type="GO" id="GO:0006935">
    <property type="term" value="P:chemotaxis"/>
    <property type="evidence" value="ECO:0007669"/>
    <property type="project" value="UniProtKB-KW"/>
</dbReference>
<evidence type="ECO:0000259" key="5">
    <source>
        <dbReference type="PROSITE" id="PS50111"/>
    </source>
</evidence>
<dbReference type="CDD" id="cd11386">
    <property type="entry name" value="MCP_signal"/>
    <property type="match status" value="1"/>
</dbReference>
<evidence type="ECO:0000256" key="2">
    <source>
        <dbReference type="ARBA" id="ARBA00029447"/>
    </source>
</evidence>
<dbReference type="GO" id="GO:0007165">
    <property type="term" value="P:signal transduction"/>
    <property type="evidence" value="ECO:0007669"/>
    <property type="project" value="UniProtKB-KW"/>
</dbReference>
<dbReference type="Proteomes" id="UP000694308">
    <property type="component" value="Unassembled WGS sequence"/>
</dbReference>
<dbReference type="InterPro" id="IPR003660">
    <property type="entry name" value="HAMP_dom"/>
</dbReference>
<sequence length="949" mass="103597">MKWFNNMKINTKLIAGFTTVELLVAAIGAAVYNVTNHFSSTSRILTIIIVQVFLVFIFSAMLSKVIVESITSAVKVANKLADGEINIGIESSTNDEIGNLTESLKKIAEKMMWYEGIIDAVPFPIHVTDDNMNWTYMNKAFEKLMIEQGVVKERKDGYGRACSNAGANICNTQNCGIKQLLKGTGESFFDWCGMNCKQDTSYLKNAKGEHIGFVEVVTDLTSILQVSDYTKKEVDRLAGNLDLLAKGDLNLDFEVTPADKYTLETRNNFIKINQNLEKTKDAVGKLINDVFMLSDAAIAGNLSVRADVTRHDGEYKKIVDEVNHTLDTVNDKNLWYESIIDAVPFPIHVTDNDMKWTYMNKAFEKLMIEQGVVREKKDGYGKSCSNAGANICNTQNCGIKQLIKGKSESFFDWCGMNCKQDTAYLKNIKGENIGFVEVVTDLTPILRVSKYTKKEVERLSTNLAMLAKGNINMDFQVLEADQYTEETRNDFIKININLEKAKDAVGSLIADIITLSEAAIEGRLSTRIDNSKHEGDFKKIGEGINHTLDLVIEPIQEAAGVLEEMSKGNFQVAVKGDYKGDHAKIKNELNDTINNIASYVQEISETLIEMAKGNLVVGINKEYMGDFAEIKISLNNIIKAFNNILNDINNASSQVASGARQVSDSAQALSQGSTEQASSIEQLTASVEEIASQTKQNAANANKANELSLLAKEYAVKGNEQMKEMLEAMEDINGSSSNISKIIKVIDEIAFQTNILALNAAVEAARAGQHGKGFAVVAEEVRNLAARSANAAKETTVLIEGSIKKVEGGTQIANNTAEALDKIVDGVAKAASLVGEIAAASNEQASGIAQVNQGIMQVSEVTQSNSATAEESAAASEELSSQAEVLKGMVGRFQLKKGSDVSYSGIEELNPDLLQIIQGMSEKKRSLSEAAATTSKRKISLTDNEFGKY</sequence>
<comment type="caution">
    <text evidence="6">The sequence shown here is derived from an EMBL/GenBank/DDBJ whole genome shotgun (WGS) entry which is preliminary data.</text>
</comment>
<dbReference type="FunFam" id="1.10.287.950:FF:000001">
    <property type="entry name" value="Methyl-accepting chemotaxis sensory transducer"/>
    <property type="match status" value="1"/>
</dbReference>
<dbReference type="InterPro" id="IPR051310">
    <property type="entry name" value="MCP_chemotaxis"/>
</dbReference>
<evidence type="ECO:0000256" key="1">
    <source>
        <dbReference type="ARBA" id="ARBA00022500"/>
    </source>
</evidence>
<evidence type="ECO:0000256" key="4">
    <source>
        <dbReference type="SAM" id="Phobius"/>
    </source>
</evidence>
<comment type="similarity">
    <text evidence="2">Belongs to the methyl-accepting chemotaxis (MCP) protein family.</text>
</comment>
<dbReference type="GO" id="GO:0016020">
    <property type="term" value="C:membrane"/>
    <property type="evidence" value="ECO:0007669"/>
    <property type="project" value="InterPro"/>
</dbReference>
<dbReference type="CDD" id="cd06225">
    <property type="entry name" value="HAMP"/>
    <property type="match status" value="1"/>
</dbReference>
<feature type="transmembrane region" description="Helical" evidence="4">
    <location>
        <begin position="13"/>
        <end position="32"/>
    </location>
</feature>
<evidence type="ECO:0000313" key="6">
    <source>
        <dbReference type="EMBL" id="MBV7271580.1"/>
    </source>
</evidence>
<keyword evidence="7" id="KW-1185">Reference proteome</keyword>
<dbReference type="InterPro" id="IPR000014">
    <property type="entry name" value="PAS"/>
</dbReference>
<dbReference type="Pfam" id="PF00672">
    <property type="entry name" value="HAMP"/>
    <property type="match status" value="1"/>
</dbReference>
<keyword evidence="1" id="KW-0145">Chemotaxis</keyword>
<accession>A0A949WPP8</accession>
<keyword evidence="4" id="KW-0812">Transmembrane</keyword>
<feature type="domain" description="Methyl-accepting transducer" evidence="5">
    <location>
        <begin position="651"/>
        <end position="880"/>
    </location>
</feature>
<organism evidence="6 7">
    <name type="scientific">Clostridium thailandense</name>
    <dbReference type="NCBI Taxonomy" id="2794346"/>
    <lineage>
        <taxon>Bacteria</taxon>
        <taxon>Bacillati</taxon>
        <taxon>Bacillota</taxon>
        <taxon>Clostridia</taxon>
        <taxon>Eubacteriales</taxon>
        <taxon>Clostridiaceae</taxon>
        <taxon>Clostridium</taxon>
    </lineage>
</organism>
<dbReference type="SMART" id="SM00283">
    <property type="entry name" value="MA"/>
    <property type="match status" value="1"/>
</dbReference>
<dbReference type="Pfam" id="PF00015">
    <property type="entry name" value="MCPsignal"/>
    <property type="match status" value="1"/>
</dbReference>
<dbReference type="InterPro" id="IPR004089">
    <property type="entry name" value="MCPsignal_dom"/>
</dbReference>
<evidence type="ECO:0000256" key="3">
    <source>
        <dbReference type="PROSITE-ProRule" id="PRU00284"/>
    </source>
</evidence>
<dbReference type="AlphaFoldDB" id="A0A949WPP8"/>
<feature type="transmembrane region" description="Helical" evidence="4">
    <location>
        <begin position="44"/>
        <end position="62"/>
    </location>
</feature>
<dbReference type="PANTHER" id="PTHR43531:SF11">
    <property type="entry name" value="METHYL-ACCEPTING CHEMOTAXIS PROTEIN 3"/>
    <property type="match status" value="1"/>
</dbReference>
<dbReference type="RefSeq" id="WP_218318619.1">
    <property type="nucleotide sequence ID" value="NZ_JAEEGC010000007.1"/>
</dbReference>